<dbReference type="AlphaFoldDB" id="A0A2G5EQC0"/>
<evidence type="ECO:0000313" key="1">
    <source>
        <dbReference type="EMBL" id="PIA57958.1"/>
    </source>
</evidence>
<dbReference type="EMBL" id="KZ305022">
    <property type="protein sequence ID" value="PIA57958.1"/>
    <property type="molecule type" value="Genomic_DNA"/>
</dbReference>
<dbReference type="Proteomes" id="UP000230069">
    <property type="component" value="Unassembled WGS sequence"/>
</dbReference>
<protein>
    <submittedName>
        <fullName evidence="1">Uncharacterized protein</fullName>
    </submittedName>
</protein>
<organism evidence="1 2">
    <name type="scientific">Aquilegia coerulea</name>
    <name type="common">Rocky mountain columbine</name>
    <dbReference type="NCBI Taxonomy" id="218851"/>
    <lineage>
        <taxon>Eukaryota</taxon>
        <taxon>Viridiplantae</taxon>
        <taxon>Streptophyta</taxon>
        <taxon>Embryophyta</taxon>
        <taxon>Tracheophyta</taxon>
        <taxon>Spermatophyta</taxon>
        <taxon>Magnoliopsida</taxon>
        <taxon>Ranunculales</taxon>
        <taxon>Ranunculaceae</taxon>
        <taxon>Thalictroideae</taxon>
        <taxon>Aquilegia</taxon>
    </lineage>
</organism>
<gene>
    <name evidence="1" type="ORF">AQUCO_00500114v1</name>
</gene>
<dbReference type="InParanoid" id="A0A2G5EQC0"/>
<accession>A0A2G5EQC0</accession>
<evidence type="ECO:0000313" key="2">
    <source>
        <dbReference type="Proteomes" id="UP000230069"/>
    </source>
</evidence>
<name>A0A2G5EQC0_AQUCA</name>
<proteinExistence type="predicted"/>
<keyword evidence="2" id="KW-1185">Reference proteome</keyword>
<sequence length="73" mass="8414">MYAVKKTSDYPAISRVNKVIQGLKFNLVRRKISASPFLMFLDLQKTRAERISCRKLLKAGAMIVSHSMRKLMK</sequence>
<reference evidence="1 2" key="1">
    <citation type="submission" date="2017-09" db="EMBL/GenBank/DDBJ databases">
        <title>WGS assembly of Aquilegia coerulea Goldsmith.</title>
        <authorList>
            <person name="Hodges S."/>
            <person name="Kramer E."/>
            <person name="Nordborg M."/>
            <person name="Tomkins J."/>
            <person name="Borevitz J."/>
            <person name="Derieg N."/>
            <person name="Yan J."/>
            <person name="Mihaltcheva S."/>
            <person name="Hayes R.D."/>
            <person name="Rokhsar D."/>
        </authorList>
    </citation>
    <scope>NUCLEOTIDE SEQUENCE [LARGE SCALE GENOMIC DNA]</scope>
    <source>
        <strain evidence="2">cv. Goldsmith</strain>
    </source>
</reference>